<feature type="domain" description="SnoaL-like" evidence="1">
    <location>
        <begin position="8"/>
        <end position="120"/>
    </location>
</feature>
<organism evidence="2">
    <name type="scientific">marine metagenome</name>
    <dbReference type="NCBI Taxonomy" id="408172"/>
    <lineage>
        <taxon>unclassified sequences</taxon>
        <taxon>metagenomes</taxon>
        <taxon>ecological metagenomes</taxon>
    </lineage>
</organism>
<accession>A0A381Q412</accession>
<dbReference type="PANTHER" id="PTHR34957">
    <property type="entry name" value="NUCLEAR TRANSPORT FACTOR 2 (NTF2) FAMILY PROTEIN"/>
    <property type="match status" value="1"/>
</dbReference>
<dbReference type="InterPro" id="IPR032710">
    <property type="entry name" value="NTF2-like_dom_sf"/>
</dbReference>
<dbReference type="SUPFAM" id="SSF54427">
    <property type="entry name" value="NTF2-like"/>
    <property type="match status" value="1"/>
</dbReference>
<dbReference type="Pfam" id="PF13474">
    <property type="entry name" value="SnoaL_3"/>
    <property type="match status" value="1"/>
</dbReference>
<dbReference type="EMBL" id="UINC01001150">
    <property type="protein sequence ID" value="SUZ72333.1"/>
    <property type="molecule type" value="Genomic_DNA"/>
</dbReference>
<evidence type="ECO:0000259" key="1">
    <source>
        <dbReference type="Pfam" id="PF13474"/>
    </source>
</evidence>
<dbReference type="PANTHER" id="PTHR34957:SF1">
    <property type="entry name" value="NUCLEAR TRANSPORT FACTOR 2 (NTF2) FAMILY PROTEIN"/>
    <property type="match status" value="1"/>
</dbReference>
<name>A0A381Q412_9ZZZZ</name>
<dbReference type="Gene3D" id="3.10.450.50">
    <property type="match status" value="1"/>
</dbReference>
<feature type="non-terminal residue" evidence="2">
    <location>
        <position position="1"/>
    </location>
</feature>
<dbReference type="AlphaFoldDB" id="A0A381Q412"/>
<evidence type="ECO:0000313" key="2">
    <source>
        <dbReference type="EMBL" id="SUZ72333.1"/>
    </source>
</evidence>
<proteinExistence type="predicted"/>
<gene>
    <name evidence="2" type="ORF">METZ01_LOCUS25187</name>
</gene>
<protein>
    <recommendedName>
        <fullName evidence="1">SnoaL-like domain-containing protein</fullName>
    </recommendedName>
</protein>
<reference evidence="2" key="1">
    <citation type="submission" date="2018-05" db="EMBL/GenBank/DDBJ databases">
        <authorList>
            <person name="Lanie J.A."/>
            <person name="Ng W.-L."/>
            <person name="Kazmierczak K.M."/>
            <person name="Andrzejewski T.M."/>
            <person name="Davidsen T.M."/>
            <person name="Wayne K.J."/>
            <person name="Tettelin H."/>
            <person name="Glass J.I."/>
            <person name="Rusch D."/>
            <person name="Podicherti R."/>
            <person name="Tsui H.-C.T."/>
            <person name="Winkler M.E."/>
        </authorList>
    </citation>
    <scope>NUCLEOTIDE SEQUENCE</scope>
</reference>
<sequence length="130" mass="14745">VTDRSTLETANQSFYSFFEARDLQGMTDLWVNSEEAWCTHPGWPTLFGWEAIRTSFQRIFSGPEPPQFLTSNLRFHGTDSVGWIFVEENLLGASLSAVVAVNVFRQTDSRWRMVGHQAAPLIPDLDLGEH</sequence>
<dbReference type="InterPro" id="IPR037401">
    <property type="entry name" value="SnoaL-like"/>
</dbReference>